<protein>
    <submittedName>
        <fullName evidence="1">Uncharacterized protein</fullName>
    </submittedName>
</protein>
<reference evidence="1" key="1">
    <citation type="submission" date="2002-03" db="EMBL/GenBank/DDBJ databases">
        <title>Oryza sativa nipponbare(GA3) genomic DNA, chromosome 7, BAC clone:OSJNBa0007H12.</title>
        <authorList>
            <person name="Sasaki T."/>
            <person name="Matsumoto T."/>
            <person name="Yamamoto K."/>
        </authorList>
    </citation>
    <scope>NUCLEOTIDE SEQUENCE</scope>
</reference>
<dbReference type="AlphaFoldDB" id="Q6Z6P0"/>
<reference evidence="3" key="4">
    <citation type="journal article" date="2008" name="Nucleic Acids Res.">
        <title>The rice annotation project database (RAP-DB): 2008 update.</title>
        <authorList>
            <consortium name="The rice annotation project (RAP)"/>
        </authorList>
    </citation>
    <scope>GENOME REANNOTATION</scope>
    <source>
        <strain evidence="3">cv. Nipponbare</strain>
    </source>
</reference>
<gene>
    <name evidence="1" type="ORF">OSJNBa0007H12.5</name>
    <name evidence="2" type="ORF">OSJNBa0077J18.25</name>
</gene>
<accession>Q6Z6P0</accession>
<dbReference type="Proteomes" id="UP000000763">
    <property type="component" value="Chromosome 7"/>
</dbReference>
<name>Q6Z6P0_ORYSJ</name>
<evidence type="ECO:0000313" key="2">
    <source>
        <dbReference type="EMBL" id="BAD30991.1"/>
    </source>
</evidence>
<reference evidence="2" key="2">
    <citation type="submission" date="2002-05" db="EMBL/GenBank/DDBJ databases">
        <title>Oryza sativa nipponbare(GA3) genomic DNA, chromosome 7, BAC clone:OSJNBa0077J18.</title>
        <authorList>
            <person name="Sasaki T."/>
            <person name="Matsumoto T."/>
            <person name="Katayose Y."/>
        </authorList>
    </citation>
    <scope>NUCLEOTIDE SEQUENCE</scope>
</reference>
<evidence type="ECO:0000313" key="3">
    <source>
        <dbReference type="Proteomes" id="UP000000763"/>
    </source>
</evidence>
<sequence>MRHNFPSPHPPLSPASSSSFIHIDKDIIHYYPLAKTQQGAKWYSSSRAVTV</sequence>
<organism evidence="1 3">
    <name type="scientific">Oryza sativa subsp. japonica</name>
    <name type="common">Rice</name>
    <dbReference type="NCBI Taxonomy" id="39947"/>
    <lineage>
        <taxon>Eukaryota</taxon>
        <taxon>Viridiplantae</taxon>
        <taxon>Streptophyta</taxon>
        <taxon>Embryophyta</taxon>
        <taxon>Tracheophyta</taxon>
        <taxon>Spermatophyta</taxon>
        <taxon>Magnoliopsida</taxon>
        <taxon>Liliopsida</taxon>
        <taxon>Poales</taxon>
        <taxon>Poaceae</taxon>
        <taxon>BOP clade</taxon>
        <taxon>Oryzoideae</taxon>
        <taxon>Oryzeae</taxon>
        <taxon>Oryzinae</taxon>
        <taxon>Oryza</taxon>
        <taxon>Oryza sativa</taxon>
    </lineage>
</organism>
<dbReference type="EMBL" id="AP005169">
    <property type="protein sequence ID" value="BAD30991.1"/>
    <property type="molecule type" value="Genomic_DNA"/>
</dbReference>
<evidence type="ECO:0000313" key="1">
    <source>
        <dbReference type="EMBL" id="BAC83633.1"/>
    </source>
</evidence>
<dbReference type="EMBL" id="AP004990">
    <property type="protein sequence ID" value="BAC83633.1"/>
    <property type="molecule type" value="Genomic_DNA"/>
</dbReference>
<reference evidence="3" key="3">
    <citation type="journal article" date="2005" name="Nature">
        <title>The map-based sequence of the rice genome.</title>
        <authorList>
            <consortium name="International rice genome sequencing project (IRGSP)"/>
            <person name="Matsumoto T."/>
            <person name="Wu J."/>
            <person name="Kanamori H."/>
            <person name="Katayose Y."/>
            <person name="Fujisawa M."/>
            <person name="Namiki N."/>
            <person name="Mizuno H."/>
            <person name="Yamamoto K."/>
            <person name="Antonio B.A."/>
            <person name="Baba T."/>
            <person name="Sakata K."/>
            <person name="Nagamura Y."/>
            <person name="Aoki H."/>
            <person name="Arikawa K."/>
            <person name="Arita K."/>
            <person name="Bito T."/>
            <person name="Chiden Y."/>
            <person name="Fujitsuka N."/>
            <person name="Fukunaka R."/>
            <person name="Hamada M."/>
            <person name="Harada C."/>
            <person name="Hayashi A."/>
            <person name="Hijishita S."/>
            <person name="Honda M."/>
            <person name="Hosokawa S."/>
            <person name="Ichikawa Y."/>
            <person name="Idonuma A."/>
            <person name="Iijima M."/>
            <person name="Ikeda M."/>
            <person name="Ikeno M."/>
            <person name="Ito K."/>
            <person name="Ito S."/>
            <person name="Ito T."/>
            <person name="Ito Y."/>
            <person name="Ito Y."/>
            <person name="Iwabuchi A."/>
            <person name="Kamiya K."/>
            <person name="Karasawa W."/>
            <person name="Kurita K."/>
            <person name="Katagiri S."/>
            <person name="Kikuta A."/>
            <person name="Kobayashi H."/>
            <person name="Kobayashi N."/>
            <person name="Machita K."/>
            <person name="Maehara T."/>
            <person name="Masukawa M."/>
            <person name="Mizubayashi T."/>
            <person name="Mukai Y."/>
            <person name="Nagasaki H."/>
            <person name="Nagata Y."/>
            <person name="Naito S."/>
            <person name="Nakashima M."/>
            <person name="Nakama Y."/>
            <person name="Nakamichi Y."/>
            <person name="Nakamura M."/>
            <person name="Meguro A."/>
            <person name="Negishi M."/>
            <person name="Ohta I."/>
            <person name="Ohta T."/>
            <person name="Okamoto M."/>
            <person name="Ono N."/>
            <person name="Saji S."/>
            <person name="Sakaguchi M."/>
            <person name="Sakai K."/>
            <person name="Shibata M."/>
            <person name="Shimokawa T."/>
            <person name="Song J."/>
            <person name="Takazaki Y."/>
            <person name="Terasawa K."/>
            <person name="Tsugane M."/>
            <person name="Tsuji K."/>
            <person name="Ueda S."/>
            <person name="Waki K."/>
            <person name="Yamagata H."/>
            <person name="Yamamoto M."/>
            <person name="Yamamoto S."/>
            <person name="Yamane H."/>
            <person name="Yoshiki S."/>
            <person name="Yoshihara R."/>
            <person name="Yukawa K."/>
            <person name="Zhong H."/>
            <person name="Yano M."/>
            <person name="Yuan Q."/>
            <person name="Ouyang S."/>
            <person name="Liu J."/>
            <person name="Jones K.M."/>
            <person name="Gansberger K."/>
            <person name="Moffat K."/>
            <person name="Hill J."/>
            <person name="Bera J."/>
            <person name="Fadrosh D."/>
            <person name="Jin S."/>
            <person name="Johri S."/>
            <person name="Kim M."/>
            <person name="Overton L."/>
            <person name="Reardon M."/>
            <person name="Tsitrin T."/>
            <person name="Vuong H."/>
            <person name="Weaver B."/>
            <person name="Ciecko A."/>
            <person name="Tallon L."/>
            <person name="Jackson J."/>
            <person name="Pai G."/>
            <person name="Aken S.V."/>
            <person name="Utterback T."/>
            <person name="Reidmuller S."/>
            <person name="Feldblyum T."/>
            <person name="Hsiao J."/>
            <person name="Zismann V."/>
            <person name="Iobst S."/>
            <person name="de Vazeille A.R."/>
            <person name="Buell C.R."/>
            <person name="Ying K."/>
            <person name="Li Y."/>
            <person name="Lu T."/>
            <person name="Huang Y."/>
            <person name="Zhao Q."/>
            <person name="Feng Q."/>
            <person name="Zhang L."/>
            <person name="Zhu J."/>
            <person name="Weng Q."/>
            <person name="Mu J."/>
            <person name="Lu Y."/>
            <person name="Fan D."/>
            <person name="Liu Y."/>
            <person name="Guan J."/>
            <person name="Zhang Y."/>
            <person name="Yu S."/>
            <person name="Liu X."/>
            <person name="Zhang Y."/>
            <person name="Hong G."/>
            <person name="Han B."/>
            <person name="Choisne N."/>
            <person name="Demange N."/>
            <person name="Orjeda G."/>
            <person name="Samain S."/>
            <person name="Cattolico L."/>
            <person name="Pelletier E."/>
            <person name="Couloux A."/>
            <person name="Segurens B."/>
            <person name="Wincker P."/>
            <person name="D'Hont A."/>
            <person name="Scarpelli C."/>
            <person name="Weissenbach J."/>
            <person name="Salanoubat M."/>
            <person name="Quetier F."/>
            <person name="Yu Y."/>
            <person name="Kim H.R."/>
            <person name="Rambo T."/>
            <person name="Currie J."/>
            <person name="Collura K."/>
            <person name="Luo M."/>
            <person name="Yang T."/>
            <person name="Ammiraju J.S.S."/>
            <person name="Engler F."/>
            <person name="Soderlund C."/>
            <person name="Wing R.A."/>
            <person name="Palmer L.E."/>
            <person name="de la Bastide M."/>
            <person name="Spiegel L."/>
            <person name="Nascimento L."/>
            <person name="Zutavern T."/>
            <person name="O'Shaughnessy A."/>
            <person name="Dike S."/>
            <person name="Dedhia N."/>
            <person name="Preston R."/>
            <person name="Balija V."/>
            <person name="McCombie W.R."/>
            <person name="Chow T."/>
            <person name="Chen H."/>
            <person name="Chung M."/>
            <person name="Chen C."/>
            <person name="Shaw J."/>
            <person name="Wu H."/>
            <person name="Hsiao K."/>
            <person name="Chao Y."/>
            <person name="Chu M."/>
            <person name="Cheng C."/>
            <person name="Hour A."/>
            <person name="Lee P."/>
            <person name="Lin S."/>
            <person name="Lin Y."/>
            <person name="Liou J."/>
            <person name="Liu S."/>
            <person name="Hsing Y."/>
            <person name="Raghuvanshi S."/>
            <person name="Mohanty A."/>
            <person name="Bharti A.K."/>
            <person name="Gaur A."/>
            <person name="Gupta V."/>
            <person name="Kumar D."/>
            <person name="Ravi V."/>
            <person name="Vij S."/>
            <person name="Kapur A."/>
            <person name="Khurana P."/>
            <person name="Khurana P."/>
            <person name="Khurana J.P."/>
            <person name="Tyagi A.K."/>
            <person name="Gaikwad K."/>
            <person name="Singh A."/>
            <person name="Dalal V."/>
            <person name="Srivastava S."/>
            <person name="Dixit A."/>
            <person name="Pal A.K."/>
            <person name="Ghazi I.A."/>
            <person name="Yadav M."/>
            <person name="Pandit A."/>
            <person name="Bhargava A."/>
            <person name="Sureshbabu K."/>
            <person name="Batra K."/>
            <person name="Sharma T.R."/>
            <person name="Mohapatra T."/>
            <person name="Singh N.K."/>
            <person name="Messing J."/>
            <person name="Nelson A.B."/>
            <person name="Fuks G."/>
            <person name="Kavchok S."/>
            <person name="Keizer G."/>
            <person name="Linton E."/>
            <person name="Llaca V."/>
            <person name="Song R."/>
            <person name="Tanyolac B."/>
            <person name="Young S."/>
            <person name="Ho-Il K."/>
            <person name="Hahn J.H."/>
            <person name="Sangsakoo G."/>
            <person name="Vanavichit A."/>
            <person name="de Mattos Luiz.A.T."/>
            <person name="Zimmer P.D."/>
            <person name="Malone G."/>
            <person name="Dellagostin O."/>
            <person name="de Oliveira A.C."/>
            <person name="Bevan M."/>
            <person name="Bancroft I."/>
            <person name="Minx P."/>
            <person name="Cordum H."/>
            <person name="Wilson R."/>
            <person name="Cheng Z."/>
            <person name="Jin W."/>
            <person name="Jiang J."/>
            <person name="Leong S.A."/>
            <person name="Iwama H."/>
            <person name="Gojobori T."/>
            <person name="Itoh T."/>
            <person name="Niimura Y."/>
            <person name="Fujii Y."/>
            <person name="Habara T."/>
            <person name="Sakai H."/>
            <person name="Sato Y."/>
            <person name="Wilson G."/>
            <person name="Kumar K."/>
            <person name="McCouch S."/>
            <person name="Juretic N."/>
            <person name="Hoen D."/>
            <person name="Wright S."/>
            <person name="Bruskiewich R."/>
            <person name="Bureau T."/>
            <person name="Miyao A."/>
            <person name="Hirochika H."/>
            <person name="Nishikawa T."/>
            <person name="Kadowaki K."/>
            <person name="Sugiura M."/>
            <person name="Burr B."/>
            <person name="Sasaki T."/>
        </authorList>
    </citation>
    <scope>NUCLEOTIDE SEQUENCE [LARGE SCALE GENOMIC DNA]</scope>
    <source>
        <strain evidence="3">cv. Nipponbare</strain>
    </source>
</reference>
<proteinExistence type="predicted"/>